<protein>
    <recommendedName>
        <fullName evidence="5">EF-hand domain-containing protein</fullName>
    </recommendedName>
</protein>
<evidence type="ECO:0000256" key="3">
    <source>
        <dbReference type="ARBA" id="ARBA00022837"/>
    </source>
</evidence>
<evidence type="ECO:0000259" key="5">
    <source>
        <dbReference type="PROSITE" id="PS50222"/>
    </source>
</evidence>
<evidence type="ECO:0000313" key="7">
    <source>
        <dbReference type="Proteomes" id="UP000887568"/>
    </source>
</evidence>
<dbReference type="GO" id="GO:0005509">
    <property type="term" value="F:calcium ion binding"/>
    <property type="evidence" value="ECO:0007669"/>
    <property type="project" value="InterPro"/>
</dbReference>
<sequence length="172" mass="20250">MKSFNCNRHMPSGYYYVFLLVAFILLLICAVVASSQADEKRSKFRDPEVVRNKEHVQEHLDELRGSEKREEDMTDEELEFHYFKLHDFDNNTKLDGLEILAAINHVLSDETLDPSMTPQQAKDARLLQHMEMIDQVLAEDDFNNDGYLTYLEFVLARRRAETEAEKYQKKKE</sequence>
<dbReference type="OMA" id="HMEMIDQ"/>
<evidence type="ECO:0000256" key="2">
    <source>
        <dbReference type="ARBA" id="ARBA00022737"/>
    </source>
</evidence>
<feature type="domain" description="EF-hand" evidence="5">
    <location>
        <begin position="128"/>
        <end position="163"/>
    </location>
</feature>
<dbReference type="InterPro" id="IPR002048">
    <property type="entry name" value="EF_hand_dom"/>
</dbReference>
<dbReference type="OrthoDB" id="289247at2759"/>
<evidence type="ECO:0000256" key="1">
    <source>
        <dbReference type="ARBA" id="ARBA00022729"/>
    </source>
</evidence>
<dbReference type="SUPFAM" id="SSF47473">
    <property type="entry name" value="EF-hand"/>
    <property type="match status" value="1"/>
</dbReference>
<dbReference type="PROSITE" id="PS00018">
    <property type="entry name" value="EF_HAND_1"/>
    <property type="match status" value="1"/>
</dbReference>
<dbReference type="Proteomes" id="UP000887568">
    <property type="component" value="Unplaced"/>
</dbReference>
<keyword evidence="1 4" id="KW-0732">Signal</keyword>
<dbReference type="PANTHER" id="PTHR23104">
    <property type="entry name" value="MULTIPLE COAGULATION FACTOR DEFICIENCY PROTEIN 2 NEURAL STEM CELL DERIVED NEURONAL SURVIVAL PROTEIN"/>
    <property type="match status" value="1"/>
</dbReference>
<dbReference type="InterPro" id="IPR011992">
    <property type="entry name" value="EF-hand-dom_pair"/>
</dbReference>
<keyword evidence="3" id="KW-0106">Calcium</keyword>
<keyword evidence="7" id="KW-1185">Reference proteome</keyword>
<dbReference type="InterPro" id="IPR018247">
    <property type="entry name" value="EF_Hand_1_Ca_BS"/>
</dbReference>
<proteinExistence type="predicted"/>
<feature type="signal peptide" evidence="4">
    <location>
        <begin position="1"/>
        <end position="37"/>
    </location>
</feature>
<dbReference type="PROSITE" id="PS50222">
    <property type="entry name" value="EF_HAND_2"/>
    <property type="match status" value="1"/>
</dbReference>
<dbReference type="InterPro" id="IPR052110">
    <property type="entry name" value="MCFD2-like"/>
</dbReference>
<dbReference type="Gene3D" id="1.10.238.10">
    <property type="entry name" value="EF-hand"/>
    <property type="match status" value="1"/>
</dbReference>
<organism evidence="6 7">
    <name type="scientific">Patiria miniata</name>
    <name type="common">Bat star</name>
    <name type="synonym">Asterina miniata</name>
    <dbReference type="NCBI Taxonomy" id="46514"/>
    <lineage>
        <taxon>Eukaryota</taxon>
        <taxon>Metazoa</taxon>
        <taxon>Echinodermata</taxon>
        <taxon>Eleutherozoa</taxon>
        <taxon>Asterozoa</taxon>
        <taxon>Asteroidea</taxon>
        <taxon>Valvatacea</taxon>
        <taxon>Valvatida</taxon>
        <taxon>Asterinidae</taxon>
        <taxon>Patiria</taxon>
    </lineage>
</organism>
<reference evidence="6" key="1">
    <citation type="submission" date="2022-11" db="UniProtKB">
        <authorList>
            <consortium name="EnsemblMetazoa"/>
        </authorList>
    </citation>
    <scope>IDENTIFICATION</scope>
</reference>
<keyword evidence="2" id="KW-0677">Repeat</keyword>
<evidence type="ECO:0000256" key="4">
    <source>
        <dbReference type="SAM" id="SignalP"/>
    </source>
</evidence>
<dbReference type="EnsemblMetazoa" id="XM_038220122.1">
    <property type="protein sequence ID" value="XP_038076050.1"/>
    <property type="gene ID" value="LOC119744263"/>
</dbReference>
<dbReference type="AlphaFoldDB" id="A0A914BJG2"/>
<name>A0A914BJG2_PATMI</name>
<dbReference type="PANTHER" id="PTHR23104:SF1">
    <property type="entry name" value="EF-HAND DOMAIN-CONTAINING PROTEIN"/>
    <property type="match status" value="1"/>
</dbReference>
<dbReference type="GeneID" id="119744263"/>
<dbReference type="RefSeq" id="XP_038076050.1">
    <property type="nucleotide sequence ID" value="XM_038220122.1"/>
</dbReference>
<evidence type="ECO:0000313" key="6">
    <source>
        <dbReference type="EnsemblMetazoa" id="XP_038076050.1"/>
    </source>
</evidence>
<accession>A0A914BJG2</accession>
<feature type="chain" id="PRO_5037641320" description="EF-hand domain-containing protein" evidence="4">
    <location>
        <begin position="38"/>
        <end position="172"/>
    </location>
</feature>